<dbReference type="Proteomes" id="UP000033047">
    <property type="component" value="Unassembled WGS sequence"/>
</dbReference>
<keyword evidence="4" id="KW-0472">Membrane</keyword>
<dbReference type="SUPFAM" id="SSF48452">
    <property type="entry name" value="TPR-like"/>
    <property type="match status" value="1"/>
</dbReference>
<dbReference type="InterPro" id="IPR011990">
    <property type="entry name" value="TPR-like_helical_dom_sf"/>
</dbReference>
<dbReference type="STRING" id="927665.HMPREF1535_02876"/>
<organism evidence="7 8">
    <name type="scientific">Parabacteroides goldsteinii DSM 19448 = WAL 12034</name>
    <dbReference type="NCBI Taxonomy" id="927665"/>
    <lineage>
        <taxon>Bacteria</taxon>
        <taxon>Pseudomonadati</taxon>
        <taxon>Bacteroidota</taxon>
        <taxon>Bacteroidia</taxon>
        <taxon>Bacteroidales</taxon>
        <taxon>Tannerellaceae</taxon>
        <taxon>Parabacteroides</taxon>
    </lineage>
</organism>
<comment type="subcellular location">
    <subcellularLocation>
        <location evidence="1">Cell outer membrane</location>
    </subcellularLocation>
</comment>
<accession>A0A0F5JA34</accession>
<keyword evidence="5" id="KW-0998">Cell outer membrane</keyword>
<dbReference type="Gene3D" id="1.25.40.390">
    <property type="match status" value="1"/>
</dbReference>
<comment type="caution">
    <text evidence="7">The sequence shown here is derived from an EMBL/GenBank/DDBJ whole genome shotgun (WGS) entry which is preliminary data.</text>
</comment>
<dbReference type="InterPro" id="IPR012944">
    <property type="entry name" value="SusD_RagB_dom"/>
</dbReference>
<dbReference type="AlphaFoldDB" id="A0A0F5JA34"/>
<feature type="domain" description="RagB/SusD" evidence="6">
    <location>
        <begin position="299"/>
        <end position="598"/>
    </location>
</feature>
<evidence type="ECO:0000256" key="4">
    <source>
        <dbReference type="ARBA" id="ARBA00023136"/>
    </source>
</evidence>
<proteinExistence type="inferred from homology"/>
<dbReference type="GO" id="GO:0009279">
    <property type="term" value="C:cell outer membrane"/>
    <property type="evidence" value="ECO:0007669"/>
    <property type="project" value="UniProtKB-SubCell"/>
</dbReference>
<gene>
    <name evidence="7" type="ORF">HMPREF1535_02876</name>
</gene>
<evidence type="ECO:0000256" key="2">
    <source>
        <dbReference type="ARBA" id="ARBA00006275"/>
    </source>
</evidence>
<evidence type="ECO:0000259" key="6">
    <source>
        <dbReference type="Pfam" id="PF07980"/>
    </source>
</evidence>
<evidence type="ECO:0000256" key="1">
    <source>
        <dbReference type="ARBA" id="ARBA00004442"/>
    </source>
</evidence>
<evidence type="ECO:0000313" key="7">
    <source>
        <dbReference type="EMBL" id="KKB54751.1"/>
    </source>
</evidence>
<name>A0A0F5JA34_9BACT</name>
<comment type="similarity">
    <text evidence="2">Belongs to the SusD family.</text>
</comment>
<reference evidence="7 8" key="1">
    <citation type="submission" date="2013-04" db="EMBL/GenBank/DDBJ databases">
        <title>The Genome Sequence of Parabacteroides goldsteinii DSM 19448.</title>
        <authorList>
            <consortium name="The Broad Institute Genomics Platform"/>
            <person name="Earl A."/>
            <person name="Ward D."/>
            <person name="Feldgarden M."/>
            <person name="Gevers D."/>
            <person name="Martens E."/>
            <person name="Sakamoto M."/>
            <person name="Benno Y."/>
            <person name="Song Y."/>
            <person name="Liu C."/>
            <person name="Lee J."/>
            <person name="Bolanos M."/>
            <person name="Vaisanen M.L."/>
            <person name="Finegold S.M."/>
            <person name="Walker B."/>
            <person name="Young S."/>
            <person name="Zeng Q."/>
            <person name="Gargeya S."/>
            <person name="Fitzgerald M."/>
            <person name="Haas B."/>
            <person name="Abouelleil A."/>
            <person name="Allen A.W."/>
            <person name="Alvarado L."/>
            <person name="Arachchi H.M."/>
            <person name="Berlin A.M."/>
            <person name="Chapman S.B."/>
            <person name="Gainer-Dewar J."/>
            <person name="Goldberg J."/>
            <person name="Griggs A."/>
            <person name="Gujja S."/>
            <person name="Hansen M."/>
            <person name="Howarth C."/>
            <person name="Imamovic A."/>
            <person name="Ireland A."/>
            <person name="Larimer J."/>
            <person name="McCowan C."/>
            <person name="Murphy C."/>
            <person name="Pearson M."/>
            <person name="Poon T.W."/>
            <person name="Priest M."/>
            <person name="Roberts A."/>
            <person name="Saif S."/>
            <person name="Shea T."/>
            <person name="Sisk P."/>
            <person name="Sykes S."/>
            <person name="Wortman J."/>
            <person name="Nusbaum C."/>
            <person name="Birren B."/>
        </authorList>
    </citation>
    <scope>NUCLEOTIDE SEQUENCE [LARGE SCALE GENOMIC DNA]</scope>
    <source>
        <strain evidence="7 8">DSM 19448</strain>
    </source>
</reference>
<dbReference type="RefSeq" id="WP_007652558.1">
    <property type="nucleotide sequence ID" value="NZ_KQ033913.1"/>
</dbReference>
<dbReference type="EMBL" id="AQHV01000013">
    <property type="protein sequence ID" value="KKB54751.1"/>
    <property type="molecule type" value="Genomic_DNA"/>
</dbReference>
<evidence type="ECO:0000256" key="3">
    <source>
        <dbReference type="ARBA" id="ARBA00022729"/>
    </source>
</evidence>
<evidence type="ECO:0000313" key="8">
    <source>
        <dbReference type="Proteomes" id="UP000033047"/>
    </source>
</evidence>
<sequence>MKKELYYLATLLTCLASASCNDNFMERHPQTEIGVDSYFNTEQDLKMYCYNLYDFPNFNNYTADAGTDNQATTDVVEVKNIMISTNANSTTVSSGWDWEKLRTINLFLDNCEKATVAEDVLAHYQGVARFFRARFYMDKVKRFSDVPWYDKTLTTSDEDLYKPRDSRDVVIQKIFEDYRFAAEHVKTGQETGAVDKWVVLTYMARHALYEGTYRKYHDELNLQGSANTYLKIAADAALQIMNEGGFSIYTTGDTDNDYHTLFESPDLSSNPEIILATYFDRKIKGNGFWAFMFGNYIPCPTKDLVQSYLMKDGTYYSAQPGYETKQFVEEFQNRDPRMWQTLAWPGWELINTMTYAPGAGIYVQNLNKNFSGYHQIKGFINNKDEDYYLGIDYPVLRYAEVLLTYAEARAELGELTQDDLDKTINRLRSRAGIPALKLNPAADPVMQKAFPGISSTLQEIRRERRVELALEGFRYDDLMRWKSGKLLEKEPEGLYFPSLGKFDLTGDGVEDIYLIPSSQDIPAEADKETNSLGKKLVYYKTGTIDDTNATVYLAEGTKGNILTIKDMGTFQEPKFYYRPVPKHEVDLNPALAPQLFGWE</sequence>
<protein>
    <recommendedName>
        <fullName evidence="6">RagB/SusD domain-containing protein</fullName>
    </recommendedName>
</protein>
<dbReference type="Pfam" id="PF07980">
    <property type="entry name" value="SusD_RagB"/>
    <property type="match status" value="1"/>
</dbReference>
<dbReference type="HOGENOM" id="CLU_015553_0_1_10"/>
<dbReference type="PROSITE" id="PS51257">
    <property type="entry name" value="PROKAR_LIPOPROTEIN"/>
    <property type="match status" value="1"/>
</dbReference>
<keyword evidence="3" id="KW-0732">Signal</keyword>
<evidence type="ECO:0000256" key="5">
    <source>
        <dbReference type="ARBA" id="ARBA00023237"/>
    </source>
</evidence>
<dbReference type="PATRIC" id="fig|927665.4.peg.2950"/>